<name>A0A930UFY1_9FLAO</name>
<evidence type="ECO:0000259" key="1">
    <source>
        <dbReference type="PROSITE" id="PS51750"/>
    </source>
</evidence>
<sequence length="256" mass="29910">MQLSVFKFQSDEEQMLNEIRTVEIDGEIWFVASDVAKTLGYKRPSEAVRQHCKEKGTVKDRIPTEGGDQEALLINEPNVYRLIIKSQLPAAEAFETWLFEEVVPSIRKKGFYGKIDRTQLPNFYLRYKDNLHKIDRNYFSVISELFVTLNAELDKVGYEIPDKGIKGQGMYPDISVGKIFSNYLKKTESPFEGLHKYYNHSFPDDRADVEARMYPIEVLPTFRKFVFEKWIPENAQNYFKERDPLALDYLPKLLGK</sequence>
<dbReference type="Pfam" id="PF26567">
    <property type="entry name" value="BstA_C"/>
    <property type="match status" value="1"/>
</dbReference>
<dbReference type="Proteomes" id="UP000646211">
    <property type="component" value="Unassembled WGS sequence"/>
</dbReference>
<dbReference type="AlphaFoldDB" id="A0A930UFY1"/>
<dbReference type="InterPro" id="IPR058744">
    <property type="entry name" value="BstA-like_C"/>
</dbReference>
<evidence type="ECO:0000313" key="3">
    <source>
        <dbReference type="Proteomes" id="UP000646211"/>
    </source>
</evidence>
<dbReference type="InterPro" id="IPR003497">
    <property type="entry name" value="BRO_N_domain"/>
</dbReference>
<dbReference type="PANTHER" id="PTHR36180:SF2">
    <property type="entry name" value="BRO FAMILY PROTEIN"/>
    <property type="match status" value="1"/>
</dbReference>
<gene>
    <name evidence="2" type="ORF">IR213_15820</name>
</gene>
<proteinExistence type="predicted"/>
<dbReference type="RefSeq" id="WP_194313263.1">
    <property type="nucleotide sequence ID" value="NZ_JADHEC010000067.1"/>
</dbReference>
<dbReference type="EMBL" id="JADHEC010000067">
    <property type="protein sequence ID" value="MBF2710039.1"/>
    <property type="molecule type" value="Genomic_DNA"/>
</dbReference>
<evidence type="ECO:0000313" key="2">
    <source>
        <dbReference type="EMBL" id="MBF2710039.1"/>
    </source>
</evidence>
<dbReference type="PROSITE" id="PS51750">
    <property type="entry name" value="BRO_N"/>
    <property type="match status" value="1"/>
</dbReference>
<accession>A0A930UFY1</accession>
<dbReference type="Pfam" id="PF02498">
    <property type="entry name" value="Bro-N"/>
    <property type="match status" value="1"/>
</dbReference>
<keyword evidence="3" id="KW-1185">Reference proteome</keyword>
<comment type="caution">
    <text evidence="2">The sequence shown here is derived from an EMBL/GenBank/DDBJ whole genome shotgun (WGS) entry which is preliminary data.</text>
</comment>
<feature type="domain" description="Bro-N" evidence="1">
    <location>
        <begin position="13"/>
        <end position="110"/>
    </location>
</feature>
<dbReference type="SMART" id="SM01040">
    <property type="entry name" value="Bro-N"/>
    <property type="match status" value="1"/>
</dbReference>
<organism evidence="2 3">
    <name type="scientific">Flavobacterium soyangense</name>
    <dbReference type="NCBI Taxonomy" id="2023265"/>
    <lineage>
        <taxon>Bacteria</taxon>
        <taxon>Pseudomonadati</taxon>
        <taxon>Bacteroidota</taxon>
        <taxon>Flavobacteriia</taxon>
        <taxon>Flavobacteriales</taxon>
        <taxon>Flavobacteriaceae</taxon>
        <taxon>Flavobacterium</taxon>
    </lineage>
</organism>
<reference evidence="2" key="1">
    <citation type="submission" date="2020-11" db="EMBL/GenBank/DDBJ databases">
        <title>Genome of Flavobacterium soyangense.</title>
        <authorList>
            <person name="Liu Q."/>
            <person name="Xin Y.-H."/>
        </authorList>
    </citation>
    <scope>NUCLEOTIDE SEQUENCE</scope>
    <source>
        <strain evidence="2">CGMCC 1.13493</strain>
    </source>
</reference>
<dbReference type="PANTHER" id="PTHR36180">
    <property type="entry name" value="DNA-BINDING PROTEIN-RELATED-RELATED"/>
    <property type="match status" value="1"/>
</dbReference>
<protein>
    <recommendedName>
        <fullName evidence="1">Bro-N domain-containing protein</fullName>
    </recommendedName>
</protein>